<dbReference type="EMBL" id="MGJP01000032">
    <property type="protein sequence ID" value="OGN09566.1"/>
    <property type="molecule type" value="Genomic_DNA"/>
</dbReference>
<dbReference type="PANTHER" id="PTHR38471:SF2">
    <property type="entry name" value="FOUR HELIX BUNDLE PROTEIN"/>
    <property type="match status" value="1"/>
</dbReference>
<dbReference type="SUPFAM" id="SSF158446">
    <property type="entry name" value="IVS-encoded protein-like"/>
    <property type="match status" value="1"/>
</dbReference>
<accession>A0A1F8FBD6</accession>
<dbReference type="InterPro" id="IPR012657">
    <property type="entry name" value="23S_rRNA-intervening_sequence"/>
</dbReference>
<dbReference type="Proteomes" id="UP000177167">
    <property type="component" value="Unassembled WGS sequence"/>
</dbReference>
<dbReference type="Pfam" id="PF05635">
    <property type="entry name" value="23S_rRNA_IVP"/>
    <property type="match status" value="1"/>
</dbReference>
<dbReference type="Gene3D" id="1.20.1440.60">
    <property type="entry name" value="23S rRNA-intervening sequence"/>
    <property type="match status" value="1"/>
</dbReference>
<protein>
    <recommendedName>
        <fullName evidence="3">Four helix bundle protein</fullName>
    </recommendedName>
</protein>
<organism evidence="1 2">
    <name type="scientific">Candidatus Yanofskybacteria bacterium RIFCSPHIGHO2_02_FULL_41_11</name>
    <dbReference type="NCBI Taxonomy" id="1802675"/>
    <lineage>
        <taxon>Bacteria</taxon>
        <taxon>Candidatus Yanofskyibacteriota</taxon>
    </lineage>
</organism>
<name>A0A1F8FBD6_9BACT</name>
<comment type="caution">
    <text evidence="1">The sequence shown here is derived from an EMBL/GenBank/DDBJ whole genome shotgun (WGS) entry which is preliminary data.</text>
</comment>
<gene>
    <name evidence="1" type="ORF">A3J46_02290</name>
</gene>
<dbReference type="NCBIfam" id="TIGR02436">
    <property type="entry name" value="four helix bundle protein"/>
    <property type="match status" value="1"/>
</dbReference>
<dbReference type="NCBIfam" id="NF008911">
    <property type="entry name" value="PRK12275.1-2"/>
    <property type="match status" value="1"/>
</dbReference>
<dbReference type="InterPro" id="IPR036583">
    <property type="entry name" value="23S_rRNA_IVS_sf"/>
</dbReference>
<sequence>MNNVASYRDLIVWQKSMQLVVDVYQLTEDFPKSEIYGLTSQMRRAAVSIPSNIAEGRRRGSRKEFKQFLTNAFGSGSELETQVEIAKLLPFSKNINYERIGGLLEEVMKMLNKMISNLNSTS</sequence>
<evidence type="ECO:0000313" key="1">
    <source>
        <dbReference type="EMBL" id="OGN09566.1"/>
    </source>
</evidence>
<reference evidence="1 2" key="1">
    <citation type="journal article" date="2016" name="Nat. Commun.">
        <title>Thousands of microbial genomes shed light on interconnected biogeochemical processes in an aquifer system.</title>
        <authorList>
            <person name="Anantharaman K."/>
            <person name="Brown C.T."/>
            <person name="Hug L.A."/>
            <person name="Sharon I."/>
            <person name="Castelle C.J."/>
            <person name="Probst A.J."/>
            <person name="Thomas B.C."/>
            <person name="Singh A."/>
            <person name="Wilkins M.J."/>
            <person name="Karaoz U."/>
            <person name="Brodie E.L."/>
            <person name="Williams K.H."/>
            <person name="Hubbard S.S."/>
            <person name="Banfield J.F."/>
        </authorList>
    </citation>
    <scope>NUCLEOTIDE SEQUENCE [LARGE SCALE GENOMIC DNA]</scope>
</reference>
<dbReference type="CDD" id="cd16377">
    <property type="entry name" value="23S_rRNA_IVP_like"/>
    <property type="match status" value="1"/>
</dbReference>
<evidence type="ECO:0008006" key="3">
    <source>
        <dbReference type="Google" id="ProtNLM"/>
    </source>
</evidence>
<dbReference type="AlphaFoldDB" id="A0A1F8FBD6"/>
<evidence type="ECO:0000313" key="2">
    <source>
        <dbReference type="Proteomes" id="UP000177167"/>
    </source>
</evidence>
<proteinExistence type="predicted"/>
<dbReference type="PANTHER" id="PTHR38471">
    <property type="entry name" value="FOUR HELIX BUNDLE PROTEIN"/>
    <property type="match status" value="1"/>
</dbReference>